<sequence>MTAVVTVTLVWTKASMTIRLKMASESSDSAHKPKNFIIYNKKNVEKNTKNSPKERTSATVVTPSIPNPCNSCNRSQAPERLHSHAKRDSRGLMYSRKSPSLDIKMSSPQKKIPELSDKVKTKTKESKNAQVQQDHKDNAITHSASDSSVAICAIKDNVLDLKEKCDEASGEDKQPVPEPENSKMDLLDIMKPCYICEEQFKVSNLLLHESKCLEDWKIKIPKNVTRVTKYFSLKICNL</sequence>
<name>A0A8X6NBM4_NEPPI</name>
<dbReference type="AlphaFoldDB" id="A0A8X6NBM4"/>
<gene>
    <name evidence="2" type="primary">AVEN_77440_1</name>
    <name evidence="2" type="ORF">NPIL_211401</name>
</gene>
<proteinExistence type="predicted"/>
<organism evidence="2 3">
    <name type="scientific">Nephila pilipes</name>
    <name type="common">Giant wood spider</name>
    <name type="synonym">Nephila maculata</name>
    <dbReference type="NCBI Taxonomy" id="299642"/>
    <lineage>
        <taxon>Eukaryota</taxon>
        <taxon>Metazoa</taxon>
        <taxon>Ecdysozoa</taxon>
        <taxon>Arthropoda</taxon>
        <taxon>Chelicerata</taxon>
        <taxon>Arachnida</taxon>
        <taxon>Araneae</taxon>
        <taxon>Araneomorphae</taxon>
        <taxon>Entelegynae</taxon>
        <taxon>Araneoidea</taxon>
        <taxon>Nephilidae</taxon>
        <taxon>Nephila</taxon>
    </lineage>
</organism>
<feature type="compositionally biased region" description="Polar residues" evidence="1">
    <location>
        <begin position="57"/>
        <end position="76"/>
    </location>
</feature>
<feature type="compositionally biased region" description="Basic and acidic residues" evidence="1">
    <location>
        <begin position="47"/>
        <end position="56"/>
    </location>
</feature>
<dbReference type="Proteomes" id="UP000887013">
    <property type="component" value="Unassembled WGS sequence"/>
</dbReference>
<comment type="caution">
    <text evidence="2">The sequence shown here is derived from an EMBL/GenBank/DDBJ whole genome shotgun (WGS) entry which is preliminary data.</text>
</comment>
<feature type="compositionally biased region" description="Basic and acidic residues" evidence="1">
    <location>
        <begin position="111"/>
        <end position="139"/>
    </location>
</feature>
<evidence type="ECO:0000256" key="1">
    <source>
        <dbReference type="SAM" id="MobiDB-lite"/>
    </source>
</evidence>
<protein>
    <submittedName>
        <fullName evidence="2">Uncharacterized protein</fullName>
    </submittedName>
</protein>
<dbReference type="OrthoDB" id="6427694at2759"/>
<keyword evidence="3" id="KW-1185">Reference proteome</keyword>
<evidence type="ECO:0000313" key="2">
    <source>
        <dbReference type="EMBL" id="GFT05995.1"/>
    </source>
</evidence>
<evidence type="ECO:0000313" key="3">
    <source>
        <dbReference type="Proteomes" id="UP000887013"/>
    </source>
</evidence>
<dbReference type="EMBL" id="BMAW01102795">
    <property type="protein sequence ID" value="GFT05995.1"/>
    <property type="molecule type" value="Genomic_DNA"/>
</dbReference>
<feature type="region of interest" description="Disordered" evidence="1">
    <location>
        <begin position="47"/>
        <end position="142"/>
    </location>
</feature>
<reference evidence="2" key="1">
    <citation type="submission" date="2020-08" db="EMBL/GenBank/DDBJ databases">
        <title>Multicomponent nature underlies the extraordinary mechanical properties of spider dragline silk.</title>
        <authorList>
            <person name="Kono N."/>
            <person name="Nakamura H."/>
            <person name="Mori M."/>
            <person name="Yoshida Y."/>
            <person name="Ohtoshi R."/>
            <person name="Malay A.D."/>
            <person name="Moran D.A.P."/>
            <person name="Tomita M."/>
            <person name="Numata K."/>
            <person name="Arakawa K."/>
        </authorList>
    </citation>
    <scope>NUCLEOTIDE SEQUENCE</scope>
</reference>
<accession>A0A8X6NBM4</accession>
<feature type="compositionally biased region" description="Basic and acidic residues" evidence="1">
    <location>
        <begin position="77"/>
        <end position="90"/>
    </location>
</feature>